<protein>
    <submittedName>
        <fullName evidence="2">Uncharacterized protein</fullName>
    </submittedName>
</protein>
<gene>
    <name evidence="2" type="ORF">CLTHE_14040</name>
</gene>
<dbReference type="RefSeq" id="WP_158082682.1">
    <property type="nucleotide sequence ID" value="NZ_LTAY01000037.1"/>
</dbReference>
<evidence type="ECO:0000313" key="3">
    <source>
        <dbReference type="Proteomes" id="UP000191448"/>
    </source>
</evidence>
<sequence length="51" mass="6224">MEKLEMEIDLLKTEVYELKKIVKGNFKDIRDLNERLSISENKYKDLVYECR</sequence>
<proteinExistence type="predicted"/>
<feature type="coiled-coil region" evidence="1">
    <location>
        <begin position="1"/>
        <end position="49"/>
    </location>
</feature>
<reference evidence="2 3" key="1">
    <citation type="submission" date="2016-02" db="EMBL/GenBank/DDBJ databases">
        <title>Genome sequence of Clostridium thermobutyricum DSM 4928.</title>
        <authorList>
            <person name="Poehlein A."/>
            <person name="Daniel R."/>
        </authorList>
    </citation>
    <scope>NUCLEOTIDE SEQUENCE [LARGE SCALE GENOMIC DNA]</scope>
    <source>
        <strain evidence="2 3">DSM 4928</strain>
    </source>
</reference>
<organism evidence="2 3">
    <name type="scientific">Clostridium thermobutyricum DSM 4928</name>
    <dbReference type="NCBI Taxonomy" id="1121339"/>
    <lineage>
        <taxon>Bacteria</taxon>
        <taxon>Bacillati</taxon>
        <taxon>Bacillota</taxon>
        <taxon>Clostridia</taxon>
        <taxon>Eubacteriales</taxon>
        <taxon>Clostridiaceae</taxon>
        <taxon>Clostridium</taxon>
    </lineage>
</organism>
<dbReference type="EMBL" id="LTAY01000037">
    <property type="protein sequence ID" value="OPX47833.1"/>
    <property type="molecule type" value="Genomic_DNA"/>
</dbReference>
<accession>A0A1V4SV05</accession>
<evidence type="ECO:0000313" key="2">
    <source>
        <dbReference type="EMBL" id="OPX47833.1"/>
    </source>
</evidence>
<evidence type="ECO:0000256" key="1">
    <source>
        <dbReference type="SAM" id="Coils"/>
    </source>
</evidence>
<dbReference type="AlphaFoldDB" id="A0A1V4SV05"/>
<comment type="caution">
    <text evidence="2">The sequence shown here is derived from an EMBL/GenBank/DDBJ whole genome shotgun (WGS) entry which is preliminary data.</text>
</comment>
<name>A0A1V4SV05_9CLOT</name>
<dbReference type="Proteomes" id="UP000191448">
    <property type="component" value="Unassembled WGS sequence"/>
</dbReference>
<keyword evidence="1" id="KW-0175">Coiled coil</keyword>